<protein>
    <submittedName>
        <fullName evidence="1">Uncharacterized protein</fullName>
    </submittedName>
</protein>
<gene>
    <name evidence="1" type="ORF">AVEN_151091_1</name>
</gene>
<comment type="caution">
    <text evidence="1">The sequence shown here is derived from an EMBL/GenBank/DDBJ whole genome shotgun (WGS) entry which is preliminary data.</text>
</comment>
<sequence>MVLWPVRSWAGERSMHKVVETLTCATKPVGSKSGDHRSSDEGFTVDLITNMASTSDPTRPLMFHTHWQTWIDVTVASAARPLQLLPRQSNNAYSE</sequence>
<proteinExistence type="predicted"/>
<dbReference type="AlphaFoldDB" id="A0A4Y2Q3G8"/>
<reference evidence="1 2" key="1">
    <citation type="journal article" date="2019" name="Sci. Rep.">
        <title>Orb-weaving spider Araneus ventricosus genome elucidates the spidroin gene catalogue.</title>
        <authorList>
            <person name="Kono N."/>
            <person name="Nakamura H."/>
            <person name="Ohtoshi R."/>
            <person name="Moran D.A.P."/>
            <person name="Shinohara A."/>
            <person name="Yoshida Y."/>
            <person name="Fujiwara M."/>
            <person name="Mori M."/>
            <person name="Tomita M."/>
            <person name="Arakawa K."/>
        </authorList>
    </citation>
    <scope>NUCLEOTIDE SEQUENCE [LARGE SCALE GENOMIC DNA]</scope>
</reference>
<accession>A0A4Y2Q3G8</accession>
<dbReference type="EMBL" id="BGPR01012846">
    <property type="protein sequence ID" value="GBN57964.1"/>
    <property type="molecule type" value="Genomic_DNA"/>
</dbReference>
<organism evidence="1 2">
    <name type="scientific">Araneus ventricosus</name>
    <name type="common">Orbweaver spider</name>
    <name type="synonym">Epeira ventricosa</name>
    <dbReference type="NCBI Taxonomy" id="182803"/>
    <lineage>
        <taxon>Eukaryota</taxon>
        <taxon>Metazoa</taxon>
        <taxon>Ecdysozoa</taxon>
        <taxon>Arthropoda</taxon>
        <taxon>Chelicerata</taxon>
        <taxon>Arachnida</taxon>
        <taxon>Araneae</taxon>
        <taxon>Araneomorphae</taxon>
        <taxon>Entelegynae</taxon>
        <taxon>Araneoidea</taxon>
        <taxon>Araneidae</taxon>
        <taxon>Araneus</taxon>
    </lineage>
</organism>
<name>A0A4Y2Q3G8_ARAVE</name>
<dbReference type="Proteomes" id="UP000499080">
    <property type="component" value="Unassembled WGS sequence"/>
</dbReference>
<evidence type="ECO:0000313" key="2">
    <source>
        <dbReference type="Proteomes" id="UP000499080"/>
    </source>
</evidence>
<evidence type="ECO:0000313" key="1">
    <source>
        <dbReference type="EMBL" id="GBN57964.1"/>
    </source>
</evidence>
<keyword evidence="2" id="KW-1185">Reference proteome</keyword>